<dbReference type="RefSeq" id="WP_229517297.1">
    <property type="nucleotide sequence ID" value="NZ_AP024958.1"/>
</dbReference>
<organism evidence="1 2">
    <name type="scientific">Paraburkholderia terrae</name>
    <dbReference type="NCBI Taxonomy" id="311230"/>
    <lineage>
        <taxon>Bacteria</taxon>
        <taxon>Pseudomonadati</taxon>
        <taxon>Pseudomonadota</taxon>
        <taxon>Betaproteobacteria</taxon>
        <taxon>Burkholderiales</taxon>
        <taxon>Burkholderiaceae</taxon>
        <taxon>Paraburkholderia</taxon>
    </lineage>
</organism>
<reference evidence="1 2" key="1">
    <citation type="journal article" date="2022" name="Front. Microbiol.">
        <title>Identification and characterization of a novel class of self-sufficient cytochrome P450 hydroxylase involved in cyclohexanecarboxylate degradation in Paraburkholderia terrae strain KU-64.</title>
        <authorList>
            <person name="Yamamoto T."/>
            <person name="Hasegawa Y."/>
            <person name="Iwaki H."/>
        </authorList>
    </citation>
    <scope>NUCLEOTIDE SEQUENCE [LARGE SCALE GENOMIC DNA]</scope>
    <source>
        <strain evidence="1 2">KU-64</strain>
    </source>
</reference>
<protein>
    <recommendedName>
        <fullName evidence="3">Transposase</fullName>
    </recommendedName>
</protein>
<keyword evidence="2" id="KW-1185">Reference proteome</keyword>
<name>A0ABN6JVZ0_9BURK</name>
<sequence length="59" mass="6760">MSASNPNKATLVAIVVEILAEQGRLNTLWIGEKKARQHRANSLRIRRTQADVEIWVHLR</sequence>
<dbReference type="Proteomes" id="UP001319874">
    <property type="component" value="Chromosome 4"/>
</dbReference>
<proteinExistence type="predicted"/>
<accession>A0ABN6JVZ0</accession>
<evidence type="ECO:0000313" key="1">
    <source>
        <dbReference type="EMBL" id="BCZ85132.1"/>
    </source>
</evidence>
<gene>
    <name evidence="1" type="ORF">PTKU64_88070</name>
</gene>
<evidence type="ECO:0008006" key="3">
    <source>
        <dbReference type="Google" id="ProtNLM"/>
    </source>
</evidence>
<dbReference type="EMBL" id="AP024958">
    <property type="protein sequence ID" value="BCZ85132.1"/>
    <property type="molecule type" value="Genomic_DNA"/>
</dbReference>
<evidence type="ECO:0000313" key="2">
    <source>
        <dbReference type="Proteomes" id="UP001319874"/>
    </source>
</evidence>